<keyword evidence="1" id="KW-0812">Transmembrane</keyword>
<gene>
    <name evidence="2" type="ORF">C6568_04975</name>
</gene>
<dbReference type="Proteomes" id="UP000237925">
    <property type="component" value="Chromosome"/>
</dbReference>
<dbReference type="GO" id="GO:0015627">
    <property type="term" value="C:type II protein secretion system complex"/>
    <property type="evidence" value="ECO:0007669"/>
    <property type="project" value="InterPro"/>
</dbReference>
<dbReference type="KEGG" id="mela:C6568_04975"/>
<keyword evidence="3" id="KW-1185">Reference proteome</keyword>
<evidence type="ECO:0000313" key="3">
    <source>
        <dbReference type="Proteomes" id="UP000237925"/>
    </source>
</evidence>
<dbReference type="OrthoDB" id="8687363at2"/>
<keyword evidence="1" id="KW-0472">Membrane</keyword>
<protein>
    <submittedName>
        <fullName evidence="2">General secretion pathway protein GspM</fullName>
    </submittedName>
</protein>
<reference evidence="2 3" key="1">
    <citation type="submission" date="2018-03" db="EMBL/GenBank/DDBJ databases">
        <title>Genome sequencing of Melaminivora sp.</title>
        <authorList>
            <person name="Kim S.-J."/>
            <person name="Heo J."/>
            <person name="Ahn J.-H."/>
            <person name="Kwon S.-W."/>
        </authorList>
    </citation>
    <scope>NUCLEOTIDE SEQUENCE [LARGE SCALE GENOMIC DNA]</scope>
    <source>
        <strain evidence="2 3">SC2-9</strain>
    </source>
</reference>
<dbReference type="EMBL" id="CP027667">
    <property type="protein sequence ID" value="AVO48687.1"/>
    <property type="molecule type" value="Genomic_DNA"/>
</dbReference>
<dbReference type="Pfam" id="PF04612">
    <property type="entry name" value="T2SSM"/>
    <property type="match status" value="1"/>
</dbReference>
<accession>A0A2R3QAM4</accession>
<dbReference type="RefSeq" id="WP_106683167.1">
    <property type="nucleotide sequence ID" value="NZ_CP027667.1"/>
</dbReference>
<dbReference type="InterPro" id="IPR007690">
    <property type="entry name" value="T2SS_GspM"/>
</dbReference>
<dbReference type="AlphaFoldDB" id="A0A2R3QAM4"/>
<evidence type="ECO:0000313" key="2">
    <source>
        <dbReference type="EMBL" id="AVO48687.1"/>
    </source>
</evidence>
<evidence type="ECO:0000256" key="1">
    <source>
        <dbReference type="SAM" id="Phobius"/>
    </source>
</evidence>
<sequence length="175" mass="18527">MSAATARPSAAAPRAALTPLRARWQRLAAREQTLVLLAGAVIGLALLWWLLLAPALQTWKTSAARHAAVDAQLRQMQQWQAEAQQLQDAPRAQGMDAQAALRGGTSQLLGERAQLVLAGDQATVTLKAVPAEALAQWLAQMRSNAQALPVKAQLKRSPGTAPAWDGTLVLALPPG</sequence>
<name>A0A2R3QAM4_9BURK</name>
<proteinExistence type="predicted"/>
<organism evidence="2 3">
    <name type="scientific">Melaminivora suipulveris</name>
    <dbReference type="NCBI Taxonomy" id="2109913"/>
    <lineage>
        <taxon>Bacteria</taxon>
        <taxon>Pseudomonadati</taxon>
        <taxon>Pseudomonadota</taxon>
        <taxon>Betaproteobacteria</taxon>
        <taxon>Burkholderiales</taxon>
        <taxon>Comamonadaceae</taxon>
        <taxon>Melaminivora</taxon>
    </lineage>
</organism>
<keyword evidence="1" id="KW-1133">Transmembrane helix</keyword>
<feature type="transmembrane region" description="Helical" evidence="1">
    <location>
        <begin position="33"/>
        <end position="52"/>
    </location>
</feature>
<dbReference type="GO" id="GO:0015628">
    <property type="term" value="P:protein secretion by the type II secretion system"/>
    <property type="evidence" value="ECO:0007669"/>
    <property type="project" value="InterPro"/>
</dbReference>